<feature type="domain" description="OCIA" evidence="2">
    <location>
        <begin position="206"/>
        <end position="290"/>
    </location>
</feature>
<evidence type="ECO:0000313" key="3">
    <source>
        <dbReference type="EMBL" id="KAF9414242.1"/>
    </source>
</evidence>
<dbReference type="InterPro" id="IPR009764">
    <property type="entry name" value="OCIA_dom"/>
</dbReference>
<dbReference type="Pfam" id="PF07051">
    <property type="entry name" value="OCIA"/>
    <property type="match status" value="2"/>
</dbReference>
<feature type="region of interest" description="Disordered" evidence="1">
    <location>
        <begin position="302"/>
        <end position="428"/>
    </location>
</feature>
<proteinExistence type="predicted"/>
<accession>A0A835L426</accession>
<feature type="domain" description="OCIA" evidence="2">
    <location>
        <begin position="39"/>
        <end position="122"/>
    </location>
</feature>
<organism evidence="3 4">
    <name type="scientific">Spodoptera exigua</name>
    <name type="common">Beet armyworm</name>
    <name type="synonym">Noctua fulgens</name>
    <dbReference type="NCBI Taxonomy" id="7107"/>
    <lineage>
        <taxon>Eukaryota</taxon>
        <taxon>Metazoa</taxon>
        <taxon>Ecdysozoa</taxon>
        <taxon>Arthropoda</taxon>
        <taxon>Hexapoda</taxon>
        <taxon>Insecta</taxon>
        <taxon>Pterygota</taxon>
        <taxon>Neoptera</taxon>
        <taxon>Endopterygota</taxon>
        <taxon>Lepidoptera</taxon>
        <taxon>Glossata</taxon>
        <taxon>Ditrysia</taxon>
        <taxon>Noctuoidea</taxon>
        <taxon>Noctuidae</taxon>
        <taxon>Amphipyrinae</taxon>
        <taxon>Spodoptera</taxon>
    </lineage>
</organism>
<sequence length="428" mass="47705">MSGTKEKVNKEEPDCGCYADSHTKKTCPPTRNVTHPLRYYEFTQEEMKALEECDRESFYQRCLPFSTVLATLTYTAIKNDFLRPNPHFGIVPKMMSAIFTGYVLGRVSYMDHCDQKLRQLPANSHLGNVMRKYYADNIAYNSGTTDANKAAWDRIVAWNRSYSQLIELADSMSAKSMNDPNSYGYQENATELPVGEQQRPAVLPSEYKFTPDELRVLGECNKESFFQRSLPLGTTFGLGAYYAVQKGHLKPNPRFGAFPKIALSVLVGYFIGKLSYQQACAEKLMALPGSYIGQLLRERKEQKIGGGSRTTMGAKPGTTMFGANPSDIYSDAGPGSSLDLDTDRPLFNDDTYRPGSSAPVPSPEVGTRSPSLSYDDLRRKNRSDYKDAKQDPYRTELGAPPPVQRMRTDPPAPAPPSAPTNKYGDVME</sequence>
<feature type="compositionally biased region" description="Basic and acidic residues" evidence="1">
    <location>
        <begin position="341"/>
        <end position="352"/>
    </location>
</feature>
<dbReference type="Proteomes" id="UP000648187">
    <property type="component" value="Unassembled WGS sequence"/>
</dbReference>
<dbReference type="EMBL" id="JACKWZ010000138">
    <property type="protein sequence ID" value="KAF9414242.1"/>
    <property type="molecule type" value="Genomic_DNA"/>
</dbReference>
<comment type="caution">
    <text evidence="3">The sequence shown here is derived from an EMBL/GenBank/DDBJ whole genome shotgun (WGS) entry which is preliminary data.</text>
</comment>
<gene>
    <name evidence="3" type="ORF">HW555_007785</name>
</gene>
<keyword evidence="4" id="KW-1185">Reference proteome</keyword>
<evidence type="ECO:0000256" key="1">
    <source>
        <dbReference type="SAM" id="MobiDB-lite"/>
    </source>
</evidence>
<dbReference type="AlphaFoldDB" id="A0A835L426"/>
<dbReference type="GO" id="GO:0005768">
    <property type="term" value="C:endosome"/>
    <property type="evidence" value="ECO:0007669"/>
    <property type="project" value="TreeGrafter"/>
</dbReference>
<dbReference type="PANTHER" id="PTHR13336:SF3">
    <property type="entry name" value="OCIA DOMAIN-CONTAINING PROTEIN 1"/>
    <property type="match status" value="1"/>
</dbReference>
<dbReference type="InterPro" id="IPR040187">
    <property type="entry name" value="OCAD1/2"/>
</dbReference>
<evidence type="ECO:0000313" key="4">
    <source>
        <dbReference type="Proteomes" id="UP000648187"/>
    </source>
</evidence>
<name>A0A835L426_SPOEX</name>
<protein>
    <recommendedName>
        <fullName evidence="2">OCIA domain-containing protein</fullName>
    </recommendedName>
</protein>
<evidence type="ECO:0000259" key="2">
    <source>
        <dbReference type="Pfam" id="PF07051"/>
    </source>
</evidence>
<feature type="compositionally biased region" description="Basic and acidic residues" evidence="1">
    <location>
        <begin position="375"/>
        <end position="394"/>
    </location>
</feature>
<dbReference type="PANTHER" id="PTHR13336">
    <property type="entry name" value="OVARIAN CARCINOMA IMMUNOREACTIVE ANTIGEN"/>
    <property type="match status" value="1"/>
</dbReference>
<reference evidence="3" key="1">
    <citation type="submission" date="2020-08" db="EMBL/GenBank/DDBJ databases">
        <title>Spodoptera exigua strain:BAW_Kor-Di-RS1 Genome sequencing and assembly.</title>
        <authorList>
            <person name="Kim J."/>
            <person name="Nam H.Y."/>
            <person name="Kwon M."/>
            <person name="Choi J.H."/>
            <person name="Cho S.R."/>
            <person name="Kim G.-H."/>
        </authorList>
    </citation>
    <scope>NUCLEOTIDE SEQUENCE</scope>
    <source>
        <strain evidence="3">BAW_Kor-Di-RS1</strain>
        <tissue evidence="3">Whole-body</tissue>
    </source>
</reference>